<evidence type="ECO:0000313" key="3">
    <source>
        <dbReference type="EMBL" id="KAI0501653.1"/>
    </source>
</evidence>
<keyword evidence="2" id="KW-0472">Membrane</keyword>
<reference evidence="3" key="1">
    <citation type="journal article" date="2022" name="Front. Genet.">
        <title>Chromosome-Scale Assembly of the Dendrobium nobile Genome Provides Insights Into the Molecular Mechanism of the Biosynthesis of the Medicinal Active Ingredient of Dendrobium.</title>
        <authorList>
            <person name="Xu Q."/>
            <person name="Niu S.-C."/>
            <person name="Li K.-L."/>
            <person name="Zheng P.-J."/>
            <person name="Zhang X.-J."/>
            <person name="Jia Y."/>
            <person name="Liu Y."/>
            <person name="Niu Y.-X."/>
            <person name="Yu L.-H."/>
            <person name="Chen D.-F."/>
            <person name="Zhang G.-Q."/>
        </authorList>
    </citation>
    <scope>NUCLEOTIDE SEQUENCE</scope>
    <source>
        <tissue evidence="3">Leaf</tissue>
    </source>
</reference>
<protein>
    <submittedName>
        <fullName evidence="3">Uncharacterized protein</fullName>
    </submittedName>
</protein>
<organism evidence="3 4">
    <name type="scientific">Dendrobium nobile</name>
    <name type="common">Orchid</name>
    <dbReference type="NCBI Taxonomy" id="94219"/>
    <lineage>
        <taxon>Eukaryota</taxon>
        <taxon>Viridiplantae</taxon>
        <taxon>Streptophyta</taxon>
        <taxon>Embryophyta</taxon>
        <taxon>Tracheophyta</taxon>
        <taxon>Spermatophyta</taxon>
        <taxon>Magnoliopsida</taxon>
        <taxon>Liliopsida</taxon>
        <taxon>Asparagales</taxon>
        <taxon>Orchidaceae</taxon>
        <taxon>Epidendroideae</taxon>
        <taxon>Malaxideae</taxon>
        <taxon>Dendrobiinae</taxon>
        <taxon>Dendrobium</taxon>
    </lineage>
</organism>
<keyword evidence="2" id="KW-0812">Transmembrane</keyword>
<feature type="transmembrane region" description="Helical" evidence="2">
    <location>
        <begin position="82"/>
        <end position="102"/>
    </location>
</feature>
<feature type="region of interest" description="Disordered" evidence="1">
    <location>
        <begin position="1"/>
        <end position="36"/>
    </location>
</feature>
<comment type="caution">
    <text evidence="3">The sequence shown here is derived from an EMBL/GenBank/DDBJ whole genome shotgun (WGS) entry which is preliminary data.</text>
</comment>
<feature type="compositionally biased region" description="Polar residues" evidence="1">
    <location>
        <begin position="22"/>
        <end position="36"/>
    </location>
</feature>
<dbReference type="AlphaFoldDB" id="A0A8T3AYN9"/>
<dbReference type="EMBL" id="JAGYWB010000012">
    <property type="protein sequence ID" value="KAI0501653.1"/>
    <property type="molecule type" value="Genomic_DNA"/>
</dbReference>
<accession>A0A8T3AYN9</accession>
<dbReference type="Proteomes" id="UP000829196">
    <property type="component" value="Unassembled WGS sequence"/>
</dbReference>
<sequence length="111" mass="12457">MKKTWPLGHRADFPQIAVHPPRSSSGTPLSTSNETPSAWKRKEFIPISLPSKATIVAYDGITVSLDMGALHANKAKLDGLNLSWNMIMMNLLIKMLLFFFFLNMKSIHCKL</sequence>
<name>A0A8T3AYN9_DENNO</name>
<evidence type="ECO:0000313" key="4">
    <source>
        <dbReference type="Proteomes" id="UP000829196"/>
    </source>
</evidence>
<keyword evidence="4" id="KW-1185">Reference proteome</keyword>
<gene>
    <name evidence="3" type="ORF">KFK09_016598</name>
</gene>
<keyword evidence="2" id="KW-1133">Transmembrane helix</keyword>
<evidence type="ECO:0000256" key="1">
    <source>
        <dbReference type="SAM" id="MobiDB-lite"/>
    </source>
</evidence>
<evidence type="ECO:0000256" key="2">
    <source>
        <dbReference type="SAM" id="Phobius"/>
    </source>
</evidence>
<proteinExistence type="predicted"/>